<organism evidence="6 7">
    <name type="scientific">Caldicoprobacter faecalis</name>
    <dbReference type="NCBI Taxonomy" id="937334"/>
    <lineage>
        <taxon>Bacteria</taxon>
        <taxon>Bacillati</taxon>
        <taxon>Bacillota</taxon>
        <taxon>Clostridia</taxon>
        <taxon>Caldicoprobacterales</taxon>
        <taxon>Caldicoprobacteraceae</taxon>
        <taxon>Caldicoprobacter</taxon>
    </lineage>
</organism>
<evidence type="ECO:0000256" key="2">
    <source>
        <dbReference type="ARBA" id="ARBA00023125"/>
    </source>
</evidence>
<dbReference type="RefSeq" id="WP_092282555.1">
    <property type="nucleotide sequence ID" value="NZ_FOXR01000023.1"/>
</dbReference>
<evidence type="ECO:0000256" key="3">
    <source>
        <dbReference type="ARBA" id="ARBA00023163"/>
    </source>
</evidence>
<dbReference type="PANTHER" id="PTHR43280">
    <property type="entry name" value="ARAC-FAMILY TRANSCRIPTIONAL REGULATOR"/>
    <property type="match status" value="1"/>
</dbReference>
<dbReference type="Proteomes" id="UP000198577">
    <property type="component" value="Unassembled WGS sequence"/>
</dbReference>
<dbReference type="InterPro" id="IPR009057">
    <property type="entry name" value="Homeodomain-like_sf"/>
</dbReference>
<reference evidence="6 7" key="1">
    <citation type="submission" date="2016-10" db="EMBL/GenBank/DDBJ databases">
        <authorList>
            <person name="de Groot N.N."/>
        </authorList>
    </citation>
    <scope>NUCLEOTIDE SEQUENCE [LARGE SCALE GENOMIC DNA]</scope>
    <source>
        <strain evidence="6 7">DSM 20678</strain>
    </source>
</reference>
<dbReference type="PANTHER" id="PTHR43280:SF34">
    <property type="entry name" value="ARAC-FAMILY TRANSCRIPTIONAL REGULATOR"/>
    <property type="match status" value="1"/>
</dbReference>
<keyword evidence="3" id="KW-0804">Transcription</keyword>
<dbReference type="OrthoDB" id="2329780at2"/>
<dbReference type="Gene3D" id="1.10.10.60">
    <property type="entry name" value="Homeodomain-like"/>
    <property type="match status" value="2"/>
</dbReference>
<keyword evidence="4" id="KW-0812">Transmembrane</keyword>
<keyword evidence="2" id="KW-0238">DNA-binding</keyword>
<sequence length="727" mass="85424">MRFLNKIYGNVNLLKVLNVRKRLIISTSFWVLLLIIVNFVLFYIFIMNNYIQQLKDSNESLIKQIGFSYEMVLKNIKNSVFKTTLSDMELQELVRNYDNSFDYRNEIFKKLHDITLANEYIQSVYLYIPSCNQVFSTSNNTEKISSFESFSDQSVFSNIKEKTYYCLEPRLIEHNRVKKLVFSIVSSVPLYNEQNTGFLAVNVDLDKLRYDMMVKFKKSQYLNFYVVNDRNSIIITEKENDRLGKVLENEPVNIILYNGLWGNILYNDIMITSVYHSKFLKWKFILENSINTSTGSLMSHVKNLIWLVNASIFVLTISILLLVVLIIIFTRPINRLLAKYNEELWKNFITDGIHVVEETKQQIMGDWLQFDNAKFGTIVLRIEDNGITNRIISYYKLLFEEMINSLKEQDNLRAKPIVINRNTLAIVICYPDSPSFKACEQKQERLAKMIYERINPLHRSMAYLGISTIKEHISLIPVSYRECVEMFKYKLTFSDSRLLYFSDIRDREEVYEYPCALEKQLLNNLAIGNAESCRALIDEFFSLFTNPAVKITDYEILDGVHRLRDSILRNFNSYFKGDDLKHVANLNVYSLNEIKDAFNKFIGEICYKVIQQDNDEKSMLYKTVVNYIDKYYTQPDISLDKIAETFNLNRNYVSKIVREVTGYNFTDYINAKRIELAKKLLQDTNKTINDIAKEVGFNYSYYFIRIFKSLEGITPGQYRESLTRASI</sequence>
<evidence type="ECO:0000313" key="7">
    <source>
        <dbReference type="Proteomes" id="UP000198577"/>
    </source>
</evidence>
<dbReference type="PROSITE" id="PS01124">
    <property type="entry name" value="HTH_ARAC_FAMILY_2"/>
    <property type="match status" value="1"/>
</dbReference>
<feature type="transmembrane region" description="Helical" evidence="4">
    <location>
        <begin position="304"/>
        <end position="329"/>
    </location>
</feature>
<dbReference type="SMART" id="SM00342">
    <property type="entry name" value="HTH_ARAC"/>
    <property type="match status" value="1"/>
</dbReference>
<dbReference type="AlphaFoldDB" id="A0A1I5X8X0"/>
<evidence type="ECO:0000256" key="4">
    <source>
        <dbReference type="SAM" id="Phobius"/>
    </source>
</evidence>
<evidence type="ECO:0000256" key="1">
    <source>
        <dbReference type="ARBA" id="ARBA00023015"/>
    </source>
</evidence>
<dbReference type="InterPro" id="IPR020449">
    <property type="entry name" value="Tscrpt_reg_AraC-type_HTH"/>
</dbReference>
<evidence type="ECO:0000259" key="5">
    <source>
        <dbReference type="PROSITE" id="PS01124"/>
    </source>
</evidence>
<dbReference type="GO" id="GO:0043565">
    <property type="term" value="F:sequence-specific DNA binding"/>
    <property type="evidence" value="ECO:0007669"/>
    <property type="project" value="InterPro"/>
</dbReference>
<protein>
    <submittedName>
        <fullName evidence="6">Cache domain-containing protein</fullName>
    </submittedName>
</protein>
<feature type="transmembrane region" description="Helical" evidence="4">
    <location>
        <begin position="23"/>
        <end position="46"/>
    </location>
</feature>
<dbReference type="SUPFAM" id="SSF46689">
    <property type="entry name" value="Homeodomain-like"/>
    <property type="match status" value="1"/>
</dbReference>
<name>A0A1I5X8X0_9FIRM</name>
<dbReference type="PRINTS" id="PR00032">
    <property type="entry name" value="HTHARAC"/>
</dbReference>
<proteinExistence type="predicted"/>
<gene>
    <name evidence="6" type="ORF">SAMN05444406_12323</name>
</gene>
<feature type="domain" description="HTH araC/xylS-type" evidence="5">
    <location>
        <begin position="622"/>
        <end position="721"/>
    </location>
</feature>
<dbReference type="Pfam" id="PF12833">
    <property type="entry name" value="HTH_18"/>
    <property type="match status" value="1"/>
</dbReference>
<keyword evidence="4" id="KW-1133">Transmembrane helix</keyword>
<dbReference type="InterPro" id="IPR018060">
    <property type="entry name" value="HTH_AraC"/>
</dbReference>
<evidence type="ECO:0000313" key="6">
    <source>
        <dbReference type="EMBL" id="SFQ28354.1"/>
    </source>
</evidence>
<keyword evidence="7" id="KW-1185">Reference proteome</keyword>
<keyword evidence="4" id="KW-0472">Membrane</keyword>
<keyword evidence="1" id="KW-0805">Transcription regulation</keyword>
<dbReference type="STRING" id="937334.SAMN05444406_12323"/>
<dbReference type="EMBL" id="FOXR01000023">
    <property type="protein sequence ID" value="SFQ28354.1"/>
    <property type="molecule type" value="Genomic_DNA"/>
</dbReference>
<accession>A0A1I5X8X0</accession>
<dbReference type="GO" id="GO:0003700">
    <property type="term" value="F:DNA-binding transcription factor activity"/>
    <property type="evidence" value="ECO:0007669"/>
    <property type="project" value="InterPro"/>
</dbReference>